<dbReference type="Proteomes" id="UP000467840">
    <property type="component" value="Chromosome 15"/>
</dbReference>
<feature type="region of interest" description="Disordered" evidence="1">
    <location>
        <begin position="1184"/>
        <end position="1206"/>
    </location>
</feature>
<feature type="region of interest" description="Disordered" evidence="1">
    <location>
        <begin position="1057"/>
        <end position="1106"/>
    </location>
</feature>
<keyword evidence="4" id="KW-1185">Reference proteome</keyword>
<dbReference type="EMBL" id="JAAGAX010000005">
    <property type="protein sequence ID" value="KAF2313350.1"/>
    <property type="molecule type" value="Genomic_DNA"/>
</dbReference>
<dbReference type="PANTHER" id="PTHR34536:SF18">
    <property type="match status" value="1"/>
</dbReference>
<accession>A0A6A6MHY8</accession>
<evidence type="ECO:0000313" key="3">
    <source>
        <dbReference type="EMBL" id="KAF2313350.1"/>
    </source>
</evidence>
<dbReference type="PANTHER" id="PTHR34536">
    <property type="entry name" value="DENTIN SIALOPHOSPHOPROTEIN-LIKE PROTEIN"/>
    <property type="match status" value="1"/>
</dbReference>
<dbReference type="InterPro" id="IPR058039">
    <property type="entry name" value="At3g05675-like_ankyrin"/>
</dbReference>
<evidence type="ECO:0000313" key="4">
    <source>
        <dbReference type="Proteomes" id="UP000467840"/>
    </source>
</evidence>
<name>A0A6A6MHY8_HEVBR</name>
<organism evidence="3 4">
    <name type="scientific">Hevea brasiliensis</name>
    <name type="common">Para rubber tree</name>
    <name type="synonym">Siphonia brasiliensis</name>
    <dbReference type="NCBI Taxonomy" id="3981"/>
    <lineage>
        <taxon>Eukaryota</taxon>
        <taxon>Viridiplantae</taxon>
        <taxon>Streptophyta</taxon>
        <taxon>Embryophyta</taxon>
        <taxon>Tracheophyta</taxon>
        <taxon>Spermatophyta</taxon>
        <taxon>Magnoliopsida</taxon>
        <taxon>eudicotyledons</taxon>
        <taxon>Gunneridae</taxon>
        <taxon>Pentapetalae</taxon>
        <taxon>rosids</taxon>
        <taxon>fabids</taxon>
        <taxon>Malpighiales</taxon>
        <taxon>Euphorbiaceae</taxon>
        <taxon>Crotonoideae</taxon>
        <taxon>Micrandreae</taxon>
        <taxon>Hevea</taxon>
    </lineage>
</organism>
<evidence type="ECO:0000256" key="1">
    <source>
        <dbReference type="SAM" id="MobiDB-lite"/>
    </source>
</evidence>
<evidence type="ECO:0000259" key="2">
    <source>
        <dbReference type="Pfam" id="PF25553"/>
    </source>
</evidence>
<comment type="caution">
    <text evidence="3">The sequence shown here is derived from an EMBL/GenBank/DDBJ whole genome shotgun (WGS) entry which is preliminary data.</text>
</comment>
<proteinExistence type="predicted"/>
<protein>
    <recommendedName>
        <fullName evidence="2">At3g05675-like ankyrin-like domain-containing protein</fullName>
    </recommendedName>
</protein>
<dbReference type="Pfam" id="PF25553">
    <property type="entry name" value="BTB-POZ_ANK-like"/>
    <property type="match status" value="1"/>
</dbReference>
<feature type="compositionally biased region" description="Basic residues" evidence="1">
    <location>
        <begin position="1065"/>
        <end position="1093"/>
    </location>
</feature>
<feature type="region of interest" description="Disordered" evidence="1">
    <location>
        <begin position="263"/>
        <end position="287"/>
    </location>
</feature>
<sequence>MLRKNYSQNDLRKESLYSACDECLQLHHNHFLCAAAGDLEDIGQIARQADNLHWILDILIDRQIAEDFLETWASQSEMSDAHSKIPAGHRYEVSRVTTRLFVGIGKGQLLASKEVRAMASCKSYGQKQLVSERGLSLGSMHGVVGLKFSSLINSDLTWKKVAKGNRTSSRRARNSVSRSWNTSEDLIKMDSNTMDLSFSESEKLGVSVLGCRFSENADHVPLKKRKLMFRSPSPPLRAPSQHLEENERLLRSPPEVIDYATSASDLGQTVDTEHDDEEKNLERESKQLDEMEDFSGIFILAAAACRDSLGEVDHVEEGSEVELSYICEGSSMKNQLYPLSKRDVKDDLSSAKVSSQETGSSISVVHAEGVSASLRMHITSTDGILQASNVHNKSMVDCSMAVVEDHLNKKFEETDGVHGFSSQDDRFFWDLNTSMDAWPRPFDNGITEDVDGGNCSSMIESSESGSMKWGIGNSRCHIETKLPPADPGGIVHKEQISNIKELKLDSGTDIEGNSCSQEKLSSSVSIDGATVSVERNKSALAQYLTFSSTGNSKSLSPHQIAWLNSSEHNPNPFKSNQSLSTFIPKAICDVASADVTSAKNEGGCGSIACETISSGLQVERVELAPCVTSSVNTNCKTDVLNEDTKGAKDNSLSQFNEVGFLPSSCIGVENQTSGEFALDSKVPCGNVCELDETDNLMHKENEKLVTKSSEMSKALLHSHSDAYWNNSKDIVNSFDKMAVEEPSDNGYNSDFSHDVHACVKASRLEVDYDSQYEDGEVRESVEHNWREYYGEDMEAQHVDYDSDSDNLGSGAEKIMTNTQGMDFKTCLSRLRGKDGINIGKTGGNNYSKSKIGNDEEITEGRTCTRKDDRRIWARNDSVGKNIHADGAVGLDTVDQTRVAESRTFRRELCSHIEEGAFHDERIRRDRSEWESRYVESFCRGRYALDPYARGEGDDRLIDSRASSRGIKHHLSTKYRVPMSFHHLGPAKGLHHRVTRSRSPDARDEALSMRRRIRPSRNLSPGWHVTLGRGRYVRYGLQAEGRDPRSRYRGFEVDDRCHSSMAHSHPLAKRKRSFSPIKRRRDHRVHRSHSKSSSRSRSQSSGSVNPFVRCRSHVGGCRPAQRNHCSPPRNTRWVVDRKDSVFHLRERSYDTRSSLGRRSMGRFAQLDDRFVFVDSSRSFRSMHPRRFTEMSGGGGGSLRYEESDDDRGKHRYRYGSAHPAKQNDMDGPVKRFRCNDAEGYSSRYRDVPDFFGKDTPTCHGRSIDSQIGDISGKFREDRAIYIYQRGEI</sequence>
<feature type="domain" description="At3g05675-like ankyrin-like" evidence="2">
    <location>
        <begin position="8"/>
        <end position="117"/>
    </location>
</feature>
<reference evidence="3 4" key="1">
    <citation type="journal article" date="2020" name="Mol. Plant">
        <title>The Chromosome-Based Rubber Tree Genome Provides New Insights into Spurge Genome Evolution and Rubber Biosynthesis.</title>
        <authorList>
            <person name="Liu J."/>
            <person name="Shi C."/>
            <person name="Shi C.C."/>
            <person name="Li W."/>
            <person name="Zhang Q.J."/>
            <person name="Zhang Y."/>
            <person name="Li K."/>
            <person name="Lu H.F."/>
            <person name="Shi C."/>
            <person name="Zhu S.T."/>
            <person name="Xiao Z.Y."/>
            <person name="Nan H."/>
            <person name="Yue Y."/>
            <person name="Zhu X.G."/>
            <person name="Wu Y."/>
            <person name="Hong X.N."/>
            <person name="Fan G.Y."/>
            <person name="Tong Y."/>
            <person name="Zhang D."/>
            <person name="Mao C.L."/>
            <person name="Liu Y.L."/>
            <person name="Hao S.J."/>
            <person name="Liu W.Q."/>
            <person name="Lv M.Q."/>
            <person name="Zhang H.B."/>
            <person name="Liu Y."/>
            <person name="Hu-Tang G.R."/>
            <person name="Wang J.P."/>
            <person name="Wang J.H."/>
            <person name="Sun Y.H."/>
            <person name="Ni S.B."/>
            <person name="Chen W.B."/>
            <person name="Zhang X.C."/>
            <person name="Jiao Y.N."/>
            <person name="Eichler E.E."/>
            <person name="Li G.H."/>
            <person name="Liu X."/>
            <person name="Gao L.Z."/>
        </authorList>
    </citation>
    <scope>NUCLEOTIDE SEQUENCE [LARGE SCALE GENOMIC DNA]</scope>
    <source>
        <strain evidence="4">cv. GT1</strain>
        <tissue evidence="3">Leaf</tissue>
    </source>
</reference>
<gene>
    <name evidence="3" type="ORF">GH714_010509</name>
</gene>